<sequence length="213" mass="23171">MTRSDGYIKRTFLILLVTAFVLNASTVSVEAYYSEELTEIPESRQTETAVQLTFSIDTSCLVQFSANGRCLVHPGWLELDRDSMPALLEVRAGTGPVPIVYTYCLHPGEHTLAYMMRGDFTTDTTSTSPCGECCIQARIILPDAATDADAESAPSLSRESYVTSPGATQVADSSGRALEGVLNEDRISISALPQGTYYAKKEDRTVVKIVKGR</sequence>
<name>A0A9D5KCC4_UNCW3</name>
<gene>
    <name evidence="1" type="ORF">GF359_09610</name>
</gene>
<dbReference type="EMBL" id="WJKJ01000316">
    <property type="protein sequence ID" value="MBD3365455.1"/>
    <property type="molecule type" value="Genomic_DNA"/>
</dbReference>
<dbReference type="Proteomes" id="UP000630660">
    <property type="component" value="Unassembled WGS sequence"/>
</dbReference>
<reference evidence="1" key="1">
    <citation type="submission" date="2019-11" db="EMBL/GenBank/DDBJ databases">
        <title>Microbial mats filling the niche in hypersaline microbial mats.</title>
        <authorList>
            <person name="Wong H.L."/>
            <person name="Macleod F.I."/>
            <person name="White R.A. III"/>
            <person name="Burns B.P."/>
        </authorList>
    </citation>
    <scope>NUCLEOTIDE SEQUENCE</scope>
    <source>
        <strain evidence="1">Bin_327</strain>
    </source>
</reference>
<protein>
    <submittedName>
        <fullName evidence="1">Uncharacterized protein</fullName>
    </submittedName>
</protein>
<accession>A0A9D5KCC4</accession>
<organism evidence="1 2">
    <name type="scientific">candidate division WOR-3 bacterium</name>
    <dbReference type="NCBI Taxonomy" id="2052148"/>
    <lineage>
        <taxon>Bacteria</taxon>
        <taxon>Bacteria division WOR-3</taxon>
    </lineage>
</organism>
<proteinExistence type="predicted"/>
<dbReference type="AlphaFoldDB" id="A0A9D5KCC4"/>
<evidence type="ECO:0000313" key="1">
    <source>
        <dbReference type="EMBL" id="MBD3365455.1"/>
    </source>
</evidence>
<comment type="caution">
    <text evidence="1">The sequence shown here is derived from an EMBL/GenBank/DDBJ whole genome shotgun (WGS) entry which is preliminary data.</text>
</comment>
<evidence type="ECO:0000313" key="2">
    <source>
        <dbReference type="Proteomes" id="UP000630660"/>
    </source>
</evidence>